<accession>A0A1H6QLG1</accession>
<organism evidence="4 5">
    <name type="scientific">Dyadobacter koreensis</name>
    <dbReference type="NCBI Taxonomy" id="408657"/>
    <lineage>
        <taxon>Bacteria</taxon>
        <taxon>Pseudomonadati</taxon>
        <taxon>Bacteroidota</taxon>
        <taxon>Cytophagia</taxon>
        <taxon>Cytophagales</taxon>
        <taxon>Spirosomataceae</taxon>
        <taxon>Dyadobacter</taxon>
    </lineage>
</organism>
<dbReference type="STRING" id="408657.SAMN04487995_0556"/>
<evidence type="ECO:0000313" key="4">
    <source>
        <dbReference type="EMBL" id="SEI41824.1"/>
    </source>
</evidence>
<keyword evidence="2" id="KW-1133">Transmembrane helix</keyword>
<dbReference type="PANTHER" id="PTHR34220:SF7">
    <property type="entry name" value="SENSOR HISTIDINE KINASE YPDA"/>
    <property type="match status" value="1"/>
</dbReference>
<protein>
    <submittedName>
        <fullName evidence="4">Histidine kinase</fullName>
    </submittedName>
</protein>
<feature type="transmembrane region" description="Helical" evidence="2">
    <location>
        <begin position="46"/>
        <end position="67"/>
    </location>
</feature>
<proteinExistence type="predicted"/>
<feature type="transmembrane region" description="Helical" evidence="2">
    <location>
        <begin position="15"/>
        <end position="34"/>
    </location>
</feature>
<dbReference type="EMBL" id="FNXY01000001">
    <property type="protein sequence ID" value="SEI41824.1"/>
    <property type="molecule type" value="Genomic_DNA"/>
</dbReference>
<dbReference type="Pfam" id="PF06580">
    <property type="entry name" value="His_kinase"/>
    <property type="match status" value="1"/>
</dbReference>
<evidence type="ECO:0000256" key="2">
    <source>
        <dbReference type="SAM" id="Phobius"/>
    </source>
</evidence>
<reference evidence="4 5" key="1">
    <citation type="submission" date="2016-10" db="EMBL/GenBank/DDBJ databases">
        <authorList>
            <person name="de Groot N.N."/>
        </authorList>
    </citation>
    <scope>NUCLEOTIDE SEQUENCE [LARGE SCALE GENOMIC DNA]</scope>
    <source>
        <strain evidence="4 5">DSM 19938</strain>
    </source>
</reference>
<feature type="coiled-coil region" evidence="1">
    <location>
        <begin position="161"/>
        <end position="193"/>
    </location>
</feature>
<keyword evidence="4" id="KW-0418">Kinase</keyword>
<dbReference type="GO" id="GO:0016020">
    <property type="term" value="C:membrane"/>
    <property type="evidence" value="ECO:0007669"/>
    <property type="project" value="InterPro"/>
</dbReference>
<keyword evidence="5" id="KW-1185">Reference proteome</keyword>
<dbReference type="PANTHER" id="PTHR34220">
    <property type="entry name" value="SENSOR HISTIDINE KINASE YPDA"/>
    <property type="match status" value="1"/>
</dbReference>
<feature type="transmembrane region" description="Helical" evidence="2">
    <location>
        <begin position="87"/>
        <end position="111"/>
    </location>
</feature>
<dbReference type="GO" id="GO:0000155">
    <property type="term" value="F:phosphorelay sensor kinase activity"/>
    <property type="evidence" value="ECO:0007669"/>
    <property type="project" value="InterPro"/>
</dbReference>
<dbReference type="Proteomes" id="UP000199532">
    <property type="component" value="Unassembled WGS sequence"/>
</dbReference>
<feature type="transmembrane region" description="Helical" evidence="2">
    <location>
        <begin position="145"/>
        <end position="164"/>
    </location>
</feature>
<dbReference type="AlphaFoldDB" id="A0A1H6QLG1"/>
<feature type="domain" description="Signal transduction histidine kinase internal region" evidence="3">
    <location>
        <begin position="185"/>
        <end position="264"/>
    </location>
</feature>
<dbReference type="InterPro" id="IPR050640">
    <property type="entry name" value="Bact_2-comp_sensor_kinase"/>
</dbReference>
<evidence type="ECO:0000313" key="5">
    <source>
        <dbReference type="Proteomes" id="UP000199532"/>
    </source>
</evidence>
<evidence type="ECO:0000256" key="1">
    <source>
        <dbReference type="SAM" id="Coils"/>
    </source>
</evidence>
<sequence>MPADSTFQISSKEKWQLALSIVAIYLPIRIYVSNPQITILIVQNKLPFWVVELVLNILFFRVWINIIEYIQFVVQLLSEKLSFRLPINLTTFLIGGILAVGFNFFFIFFWIKMEQIFLKYFDLSVVRSEAEKNLFYLRQKSKSNTGLTVMAMLATFLLIANRRIHLNLQQIRLNAEMLERERMQAQLIALKNQLSPHFLFNNFSILASLIESDASQSVKFVNRLSASYRHILEQSGMDAIPLKKELDFIESYLFLLEARFKGKFEVNVEISEYQNKRYVIAPLTLQLLIENAIKHNQMSKECPLIISVQIQEPYLVVSNVIKLRPADVYSTGTGLRNIRNRYALLSKTPVIIENTTDIFRVKIPLLT</sequence>
<dbReference type="RefSeq" id="WP_090331700.1">
    <property type="nucleotide sequence ID" value="NZ_FNXY01000001.1"/>
</dbReference>
<gene>
    <name evidence="4" type="ORF">SAMN04487995_0556</name>
</gene>
<keyword evidence="2" id="KW-0812">Transmembrane</keyword>
<dbReference type="InterPro" id="IPR010559">
    <property type="entry name" value="Sig_transdc_His_kin_internal"/>
</dbReference>
<dbReference type="OrthoDB" id="927174at2"/>
<name>A0A1H6QLG1_9BACT</name>
<keyword evidence="1" id="KW-0175">Coiled coil</keyword>
<keyword evidence="2" id="KW-0472">Membrane</keyword>
<keyword evidence="4" id="KW-0808">Transferase</keyword>
<evidence type="ECO:0000259" key="3">
    <source>
        <dbReference type="Pfam" id="PF06580"/>
    </source>
</evidence>